<dbReference type="CDD" id="cd13124">
    <property type="entry name" value="MATE_SpoVB_like"/>
    <property type="match status" value="1"/>
</dbReference>
<evidence type="ECO:0000256" key="3">
    <source>
        <dbReference type="ARBA" id="ARBA00022692"/>
    </source>
</evidence>
<evidence type="ECO:0000256" key="1">
    <source>
        <dbReference type="ARBA" id="ARBA00004651"/>
    </source>
</evidence>
<feature type="transmembrane region" description="Helical" evidence="6">
    <location>
        <begin position="416"/>
        <end position="435"/>
    </location>
</feature>
<feature type="transmembrane region" description="Helical" evidence="6">
    <location>
        <begin position="96"/>
        <end position="116"/>
    </location>
</feature>
<dbReference type="Pfam" id="PF01943">
    <property type="entry name" value="Polysacc_synt"/>
    <property type="match status" value="1"/>
</dbReference>
<evidence type="ECO:0000256" key="2">
    <source>
        <dbReference type="ARBA" id="ARBA00022475"/>
    </source>
</evidence>
<proteinExistence type="predicted"/>
<evidence type="ECO:0000313" key="7">
    <source>
        <dbReference type="EMBL" id="RGW53342.1"/>
    </source>
</evidence>
<reference evidence="7 8" key="1">
    <citation type="submission" date="2018-08" db="EMBL/GenBank/DDBJ databases">
        <title>A genome reference for cultivated species of the human gut microbiota.</title>
        <authorList>
            <person name="Zou Y."/>
            <person name="Xue W."/>
            <person name="Luo G."/>
        </authorList>
    </citation>
    <scope>NUCLEOTIDE SEQUENCE [LARGE SCALE GENOMIC DNA]</scope>
    <source>
        <strain evidence="7 8">AF12-11</strain>
    </source>
</reference>
<dbReference type="GO" id="GO:0005886">
    <property type="term" value="C:plasma membrane"/>
    <property type="evidence" value="ECO:0007669"/>
    <property type="project" value="UniProtKB-SubCell"/>
</dbReference>
<comment type="subcellular location">
    <subcellularLocation>
        <location evidence="1">Cell membrane</location>
        <topology evidence="1">Multi-pass membrane protein</topology>
    </subcellularLocation>
</comment>
<evidence type="ECO:0000256" key="4">
    <source>
        <dbReference type="ARBA" id="ARBA00022989"/>
    </source>
</evidence>
<evidence type="ECO:0000313" key="8">
    <source>
        <dbReference type="Proteomes" id="UP000266376"/>
    </source>
</evidence>
<dbReference type="EMBL" id="QSAJ01000017">
    <property type="protein sequence ID" value="RGW53342.1"/>
    <property type="molecule type" value="Genomic_DNA"/>
</dbReference>
<dbReference type="Proteomes" id="UP000266376">
    <property type="component" value="Unassembled WGS sequence"/>
</dbReference>
<keyword evidence="2" id="KW-1003">Cell membrane</keyword>
<keyword evidence="3 6" id="KW-0812">Transmembrane</keyword>
<feature type="transmembrane region" description="Helical" evidence="6">
    <location>
        <begin position="344"/>
        <end position="363"/>
    </location>
</feature>
<keyword evidence="5 6" id="KW-0472">Membrane</keyword>
<feature type="transmembrane region" description="Helical" evidence="6">
    <location>
        <begin position="202"/>
        <end position="228"/>
    </location>
</feature>
<comment type="caution">
    <text evidence="7">The sequence shown here is derived from an EMBL/GenBank/DDBJ whole genome shotgun (WGS) entry which is preliminary data.</text>
</comment>
<dbReference type="InterPro" id="IPR024923">
    <property type="entry name" value="PG_synth_SpoVB"/>
</dbReference>
<evidence type="ECO:0000256" key="6">
    <source>
        <dbReference type="SAM" id="Phobius"/>
    </source>
</evidence>
<dbReference type="PANTHER" id="PTHR30250">
    <property type="entry name" value="PST FAMILY PREDICTED COLANIC ACID TRANSPORTER"/>
    <property type="match status" value="1"/>
</dbReference>
<sequence length="553" mass="59485">MSENKSETGKNFLVQGSILAIAGVITKIIGAVYRIPLVNILGDKGMGYYGVAFQIYAIALTLTSYSLPLAVSKLVSARLATGQYKNAYRVFRGAMTFAIVAGGIVGAIIFFGADFIASNLMAMKMSTLALRVLAPCILIVAILGVFRGFFQGNGSMIPTAVSQIIEQIVNAVVSVVGAYMLLKVGKEVAAQKNNDSYGAAYAASGGTLGTVMGALAALLFLFFLFLAFRKKFRRQMERDRGNKTESYKRVFKVLLLTIAPVILSATVYNLCGVVDNAMFGTIMSIQGHKESEYAALLGIVTGKYDTLMNVPLAISSAFGSSLIPSIVLTAKTGNRRQVHEKIDIFTRFNMIIAIPCAAGFIVLAKPLLDLLFFTENNTLGGVLLQMGAISVVFYNLSTVTNAVLQGLDNMMVPVKSAAISLVIHIISLFLMMVVFKWGIYAVVLSKIVFSLSTCILNAHALRERIGYVQEQKKTFVIPAIASIIMGIVTLVVHLLFELFVGTRIAIVIALCVAVAVYGVALVLLGGVTEKELSSMPKGPMLVKICKKAHLFRS</sequence>
<organism evidence="7 8">
    <name type="scientific">Dorea formicigenerans</name>
    <dbReference type="NCBI Taxonomy" id="39486"/>
    <lineage>
        <taxon>Bacteria</taxon>
        <taxon>Bacillati</taxon>
        <taxon>Bacillota</taxon>
        <taxon>Clostridia</taxon>
        <taxon>Lachnospirales</taxon>
        <taxon>Lachnospiraceae</taxon>
        <taxon>Dorea</taxon>
    </lineage>
</organism>
<dbReference type="PANTHER" id="PTHR30250:SF21">
    <property type="entry name" value="LIPID II FLIPPASE MURJ"/>
    <property type="match status" value="1"/>
</dbReference>
<keyword evidence="4 6" id="KW-1133">Transmembrane helix</keyword>
<feature type="transmembrane region" description="Helical" evidence="6">
    <location>
        <begin position="312"/>
        <end position="332"/>
    </location>
</feature>
<feature type="transmembrane region" description="Helical" evidence="6">
    <location>
        <begin position="502"/>
        <end position="527"/>
    </location>
</feature>
<feature type="transmembrane region" description="Helical" evidence="6">
    <location>
        <begin position="53"/>
        <end position="75"/>
    </location>
</feature>
<evidence type="ECO:0000256" key="5">
    <source>
        <dbReference type="ARBA" id="ARBA00023136"/>
    </source>
</evidence>
<feature type="transmembrane region" description="Helical" evidence="6">
    <location>
        <begin position="12"/>
        <end position="33"/>
    </location>
</feature>
<protein>
    <submittedName>
        <fullName evidence="7">Polysaccharide biosynthesis protein</fullName>
    </submittedName>
</protein>
<feature type="transmembrane region" description="Helical" evidence="6">
    <location>
        <begin position="474"/>
        <end position="496"/>
    </location>
</feature>
<dbReference type="PIRSF" id="PIRSF038958">
    <property type="entry name" value="PG_synth_SpoVB"/>
    <property type="match status" value="1"/>
</dbReference>
<feature type="transmembrane region" description="Helical" evidence="6">
    <location>
        <begin position="383"/>
        <end position="404"/>
    </location>
</feature>
<dbReference type="InterPro" id="IPR002797">
    <property type="entry name" value="Polysacc_synth"/>
</dbReference>
<dbReference type="AlphaFoldDB" id="A0A395XNS5"/>
<dbReference type="InterPro" id="IPR050833">
    <property type="entry name" value="Poly_Biosynth_Transport"/>
</dbReference>
<gene>
    <name evidence="7" type="ORF">DWV67_08255</name>
</gene>
<feature type="transmembrane region" description="Helical" evidence="6">
    <location>
        <begin position="128"/>
        <end position="149"/>
    </location>
</feature>
<feature type="transmembrane region" description="Helical" evidence="6">
    <location>
        <begin position="441"/>
        <end position="462"/>
    </location>
</feature>
<feature type="transmembrane region" description="Helical" evidence="6">
    <location>
        <begin position="161"/>
        <end position="182"/>
    </location>
</feature>
<feature type="transmembrane region" description="Helical" evidence="6">
    <location>
        <begin position="249"/>
        <end position="270"/>
    </location>
</feature>
<name>A0A395XNS5_9FIRM</name>
<accession>A0A395XNS5</accession>